<name>A0AB39YUB6_9MICC</name>
<dbReference type="InterPro" id="IPR018313">
    <property type="entry name" value="SBP_3_CS"/>
</dbReference>
<reference evidence="8" key="1">
    <citation type="submission" date="2024-07" db="EMBL/GenBank/DDBJ databases">
        <authorList>
            <person name="Li J."/>
            <person name="Wei H."/>
            <person name="Ma J."/>
        </authorList>
    </citation>
    <scope>NUCLEOTIDE SEQUENCE</scope>
    <source>
        <strain evidence="8">AMU7</strain>
    </source>
</reference>
<keyword evidence="3 6" id="KW-0732">Signal</keyword>
<evidence type="ECO:0000256" key="5">
    <source>
        <dbReference type="SAM" id="MobiDB-lite"/>
    </source>
</evidence>
<dbReference type="SMART" id="SM00062">
    <property type="entry name" value="PBPb"/>
    <property type="match status" value="1"/>
</dbReference>
<feature type="compositionally biased region" description="Polar residues" evidence="5">
    <location>
        <begin position="27"/>
        <end position="42"/>
    </location>
</feature>
<dbReference type="InterPro" id="IPR001638">
    <property type="entry name" value="Solute-binding_3/MltF_N"/>
</dbReference>
<dbReference type="SUPFAM" id="SSF53850">
    <property type="entry name" value="Periplasmic binding protein-like II"/>
    <property type="match status" value="1"/>
</dbReference>
<protein>
    <submittedName>
        <fullName evidence="8">ABC transporter substrate-binding protein</fullName>
    </submittedName>
</protein>
<dbReference type="CDD" id="cd01004">
    <property type="entry name" value="PBP2_MidA_like"/>
    <property type="match status" value="1"/>
</dbReference>
<gene>
    <name evidence="8" type="ORF">ABQM86_09900</name>
</gene>
<dbReference type="EMBL" id="CP165735">
    <property type="protein sequence ID" value="XDV73441.1"/>
    <property type="molecule type" value="Genomic_DNA"/>
</dbReference>
<comment type="subcellular location">
    <subcellularLocation>
        <location evidence="1">Cell envelope</location>
    </subcellularLocation>
</comment>
<evidence type="ECO:0000256" key="1">
    <source>
        <dbReference type="ARBA" id="ARBA00004196"/>
    </source>
</evidence>
<dbReference type="PANTHER" id="PTHR35936">
    <property type="entry name" value="MEMBRANE-BOUND LYTIC MUREIN TRANSGLYCOSYLASE F"/>
    <property type="match status" value="1"/>
</dbReference>
<dbReference type="PROSITE" id="PS51257">
    <property type="entry name" value="PROKAR_LIPOPROTEIN"/>
    <property type="match status" value="1"/>
</dbReference>
<sequence>MQKRTGLALVLAASIALSVASCTTSEQVGGTTSTESLDPTSVSRDEQISASVPADVRADGVLTVATDPTYAPAEFLGGADGQTPMGFDIDIANAVAARMGLKAEFQNADFANILPSLGPKYDLGVSSFTVTSTRLKAVNFVSYLAGGTQWVVQKDNPKKVDSKNACGLKVGVETGTLQETAVRKQSDDCVASAKPAIEVLTLTNQTDVTTRLINGGLDAFVAMSAAAGYAVSETGGRLEPLGDAVDPSLVGIAVAKDNEPLAMAVAAAVNSLIADGTYGTILKAWGQEKTALDKAEVNPPTTIE</sequence>
<dbReference type="GO" id="GO:0030313">
    <property type="term" value="C:cell envelope"/>
    <property type="evidence" value="ECO:0007669"/>
    <property type="project" value="UniProtKB-SubCell"/>
</dbReference>
<dbReference type="Pfam" id="PF00497">
    <property type="entry name" value="SBP_bac_3"/>
    <property type="match status" value="1"/>
</dbReference>
<dbReference type="AlphaFoldDB" id="A0AB39YUB6"/>
<accession>A0AB39YUB6</accession>
<organism evidence="8">
    <name type="scientific">Paenarthrobacter sp. AMU7</name>
    <dbReference type="NCBI Taxonomy" id="3162492"/>
    <lineage>
        <taxon>Bacteria</taxon>
        <taxon>Bacillati</taxon>
        <taxon>Actinomycetota</taxon>
        <taxon>Actinomycetes</taxon>
        <taxon>Micrococcales</taxon>
        <taxon>Micrococcaceae</taxon>
        <taxon>Paenarthrobacter</taxon>
    </lineage>
</organism>
<dbReference type="Gene3D" id="3.40.190.10">
    <property type="entry name" value="Periplasmic binding protein-like II"/>
    <property type="match status" value="2"/>
</dbReference>
<dbReference type="PANTHER" id="PTHR35936:SF17">
    <property type="entry name" value="ARGININE-BINDING EXTRACELLULAR PROTEIN ARTP"/>
    <property type="match status" value="1"/>
</dbReference>
<feature type="signal peptide" evidence="6">
    <location>
        <begin position="1"/>
        <end position="20"/>
    </location>
</feature>
<evidence type="ECO:0000256" key="3">
    <source>
        <dbReference type="ARBA" id="ARBA00022729"/>
    </source>
</evidence>
<evidence type="ECO:0000313" key="8">
    <source>
        <dbReference type="EMBL" id="XDV73441.1"/>
    </source>
</evidence>
<feature type="chain" id="PRO_5044290650" evidence="6">
    <location>
        <begin position="21"/>
        <end position="304"/>
    </location>
</feature>
<evidence type="ECO:0000256" key="2">
    <source>
        <dbReference type="ARBA" id="ARBA00010333"/>
    </source>
</evidence>
<feature type="domain" description="Solute-binding protein family 3/N-terminal" evidence="7">
    <location>
        <begin position="61"/>
        <end position="289"/>
    </location>
</feature>
<dbReference type="RefSeq" id="WP_369746512.1">
    <property type="nucleotide sequence ID" value="NZ_CP165735.1"/>
</dbReference>
<dbReference type="PROSITE" id="PS01039">
    <property type="entry name" value="SBP_BACTERIAL_3"/>
    <property type="match status" value="1"/>
</dbReference>
<evidence type="ECO:0000259" key="7">
    <source>
        <dbReference type="SMART" id="SM00062"/>
    </source>
</evidence>
<feature type="region of interest" description="Disordered" evidence="5">
    <location>
        <begin position="27"/>
        <end position="49"/>
    </location>
</feature>
<evidence type="ECO:0000256" key="6">
    <source>
        <dbReference type="SAM" id="SignalP"/>
    </source>
</evidence>
<evidence type="ECO:0000256" key="4">
    <source>
        <dbReference type="RuleBase" id="RU003744"/>
    </source>
</evidence>
<proteinExistence type="inferred from homology"/>
<comment type="similarity">
    <text evidence="2 4">Belongs to the bacterial solute-binding protein 3 family.</text>
</comment>